<dbReference type="RefSeq" id="WP_266262166.1">
    <property type="nucleotide sequence ID" value="NZ_JAMXWF010000080.1"/>
</dbReference>
<feature type="transmembrane region" description="Helical" evidence="1">
    <location>
        <begin position="93"/>
        <end position="118"/>
    </location>
</feature>
<evidence type="ECO:0000313" key="6">
    <source>
        <dbReference type="Proteomes" id="UP001242288"/>
    </source>
</evidence>
<keyword evidence="1" id="KW-0472">Membrane</keyword>
<organism evidence="4 6">
    <name type="scientific">Paraburkholderia madseniana</name>
    <dbReference type="NCBI Taxonomy" id="2599607"/>
    <lineage>
        <taxon>Bacteria</taxon>
        <taxon>Pseudomonadati</taxon>
        <taxon>Pseudomonadota</taxon>
        <taxon>Betaproteobacteria</taxon>
        <taxon>Burkholderiales</taxon>
        <taxon>Burkholderiaceae</taxon>
        <taxon>Paraburkholderia</taxon>
    </lineage>
</organism>
<feature type="transmembrane region" description="Helical" evidence="1">
    <location>
        <begin position="209"/>
        <end position="228"/>
    </location>
</feature>
<keyword evidence="1" id="KW-0812">Transmembrane</keyword>
<feature type="transmembrane region" description="Helical" evidence="1">
    <location>
        <begin position="240"/>
        <end position="259"/>
    </location>
</feature>
<dbReference type="Proteomes" id="UP001209412">
    <property type="component" value="Unassembled WGS sequence"/>
</dbReference>
<evidence type="ECO:0000313" key="4">
    <source>
        <dbReference type="EMBL" id="MDQ6414027.1"/>
    </source>
</evidence>
<accession>A0AAP5BNS3</accession>
<evidence type="ECO:0000313" key="5">
    <source>
        <dbReference type="Proteomes" id="UP001209412"/>
    </source>
</evidence>
<name>A0AAP5BNS3_9BURK</name>
<sequence length="368" mass="40378">MQHSTLVDSKLSRASGLSHPKDNFDAIRLIAALIVLYGHAFPLTGTASLAIFGNSIQTIAVKVFFVISGYLVIESWRRDPSPFRYLSRRCLRIFPGLVVVILLSTFALGPVVTTLPLAEYFKLPQLSGYLQNIILKPSYALPGVFTQITYPNAVNGSLWSLPVEFAMYLLTPVVVLWGTGERIRIFIGSLVICALSLYMVRLATPQQPIVFYGTSIVSALDAAPYFFLGAAWRIAAKPQAFNTQVALLALLLLPVVPASSVAYEIGLYVVLPYAILSFSLAKPALFGWAGRLGDFSYGVYIYGFLVQQTVSFYFNTQGKPFLNFGLSVIPTLLLAAASWHLLEKKFLALKPGRRAFMKSTSQKKSAVG</sequence>
<dbReference type="Pfam" id="PF01757">
    <property type="entry name" value="Acyl_transf_3"/>
    <property type="match status" value="1"/>
</dbReference>
<evidence type="ECO:0000256" key="1">
    <source>
        <dbReference type="SAM" id="Phobius"/>
    </source>
</evidence>
<evidence type="ECO:0000259" key="2">
    <source>
        <dbReference type="Pfam" id="PF01757"/>
    </source>
</evidence>
<keyword evidence="5" id="KW-1185">Reference proteome</keyword>
<dbReference type="GO" id="GO:0016020">
    <property type="term" value="C:membrane"/>
    <property type="evidence" value="ECO:0007669"/>
    <property type="project" value="TreeGrafter"/>
</dbReference>
<dbReference type="Proteomes" id="UP001242288">
    <property type="component" value="Unassembled WGS sequence"/>
</dbReference>
<protein>
    <submittedName>
        <fullName evidence="4">Acyltransferase</fullName>
    </submittedName>
</protein>
<proteinExistence type="predicted"/>
<dbReference type="PANTHER" id="PTHR23028">
    <property type="entry name" value="ACETYLTRANSFERASE"/>
    <property type="match status" value="1"/>
</dbReference>
<dbReference type="InterPro" id="IPR002656">
    <property type="entry name" value="Acyl_transf_3_dom"/>
</dbReference>
<dbReference type="AlphaFoldDB" id="A0AAP5BNS3"/>
<comment type="caution">
    <text evidence="4">The sequence shown here is derived from an EMBL/GenBank/DDBJ whole genome shotgun (WGS) entry which is preliminary data.</text>
</comment>
<dbReference type="InterPro" id="IPR050879">
    <property type="entry name" value="Acyltransferase_3"/>
</dbReference>
<keyword evidence="4" id="KW-0808">Transferase</keyword>
<evidence type="ECO:0000313" key="3">
    <source>
        <dbReference type="EMBL" id="MCX4152216.1"/>
    </source>
</evidence>
<feature type="domain" description="Acyltransferase 3" evidence="2">
    <location>
        <begin position="23"/>
        <end position="337"/>
    </location>
</feature>
<dbReference type="GO" id="GO:0000271">
    <property type="term" value="P:polysaccharide biosynthetic process"/>
    <property type="evidence" value="ECO:0007669"/>
    <property type="project" value="TreeGrafter"/>
</dbReference>
<feature type="transmembrane region" description="Helical" evidence="1">
    <location>
        <begin position="159"/>
        <end position="178"/>
    </location>
</feature>
<dbReference type="PANTHER" id="PTHR23028:SF53">
    <property type="entry name" value="ACYL_TRANSF_3 DOMAIN-CONTAINING PROTEIN"/>
    <property type="match status" value="1"/>
</dbReference>
<dbReference type="GO" id="GO:0016747">
    <property type="term" value="F:acyltransferase activity, transferring groups other than amino-acyl groups"/>
    <property type="evidence" value="ECO:0007669"/>
    <property type="project" value="InterPro"/>
</dbReference>
<gene>
    <name evidence="4" type="ORF">NIE36_43695</name>
    <name evidence="3" type="ORF">OSB80_43805</name>
</gene>
<keyword evidence="1" id="KW-1133">Transmembrane helix</keyword>
<reference evidence="4" key="1">
    <citation type="submission" date="2022-06" db="EMBL/GenBank/DDBJ databases">
        <title>PHB producers.</title>
        <authorList>
            <person name="Besaury L."/>
        </authorList>
    </citation>
    <scope>NUCLEOTIDE SEQUENCE</scope>
    <source>
        <strain evidence="4 5">SEWS6</strain>
    </source>
</reference>
<dbReference type="EMBL" id="JAPKHW010000080">
    <property type="protein sequence ID" value="MCX4152216.1"/>
    <property type="molecule type" value="Genomic_DNA"/>
</dbReference>
<feature type="transmembrane region" description="Helical" evidence="1">
    <location>
        <begin position="321"/>
        <end position="342"/>
    </location>
</feature>
<keyword evidence="4" id="KW-0012">Acyltransferase</keyword>
<feature type="transmembrane region" description="Helical" evidence="1">
    <location>
        <begin position="49"/>
        <end position="73"/>
    </location>
</feature>
<dbReference type="EMBL" id="JAMXWF010000080">
    <property type="protein sequence ID" value="MDQ6414027.1"/>
    <property type="molecule type" value="Genomic_DNA"/>
</dbReference>
<feature type="transmembrane region" description="Helical" evidence="1">
    <location>
        <begin position="26"/>
        <end position="43"/>
    </location>
</feature>
<feature type="transmembrane region" description="Helical" evidence="1">
    <location>
        <begin position="185"/>
        <end position="203"/>
    </location>
</feature>